<dbReference type="InterPro" id="IPR036291">
    <property type="entry name" value="NAD(P)-bd_dom_sf"/>
</dbReference>
<dbReference type="EMBL" id="JAQQWK010000002">
    <property type="protein sequence ID" value="KAK8051844.1"/>
    <property type="molecule type" value="Genomic_DNA"/>
</dbReference>
<feature type="non-terminal residue" evidence="2">
    <location>
        <position position="1"/>
    </location>
</feature>
<organism evidence="2 3">
    <name type="scientific">Apiospora rasikravindrae</name>
    <dbReference type="NCBI Taxonomy" id="990691"/>
    <lineage>
        <taxon>Eukaryota</taxon>
        <taxon>Fungi</taxon>
        <taxon>Dikarya</taxon>
        <taxon>Ascomycota</taxon>
        <taxon>Pezizomycotina</taxon>
        <taxon>Sordariomycetes</taxon>
        <taxon>Xylariomycetidae</taxon>
        <taxon>Amphisphaeriales</taxon>
        <taxon>Apiosporaceae</taxon>
        <taxon>Apiospora</taxon>
    </lineage>
</organism>
<accession>A0ABR1U1N7</accession>
<dbReference type="Gene3D" id="3.40.50.720">
    <property type="entry name" value="NAD(P)-binding Rossmann-like Domain"/>
    <property type="match status" value="1"/>
</dbReference>
<keyword evidence="1" id="KW-0560">Oxidoreductase</keyword>
<protein>
    <recommendedName>
        <fullName evidence="4">WW domain-containing oxidoreductase</fullName>
    </recommendedName>
</protein>
<dbReference type="PANTHER" id="PTHR43157:SF31">
    <property type="entry name" value="PHOSPHATIDYLINOSITOL-GLYCAN BIOSYNTHESIS CLASS F PROTEIN"/>
    <property type="match status" value="1"/>
</dbReference>
<proteinExistence type="predicted"/>
<evidence type="ECO:0008006" key="4">
    <source>
        <dbReference type="Google" id="ProtNLM"/>
    </source>
</evidence>
<evidence type="ECO:0000313" key="3">
    <source>
        <dbReference type="Proteomes" id="UP001444661"/>
    </source>
</evidence>
<dbReference type="SUPFAM" id="SSF51735">
    <property type="entry name" value="NAD(P)-binding Rossmann-fold domains"/>
    <property type="match status" value="1"/>
</dbReference>
<evidence type="ECO:0000256" key="1">
    <source>
        <dbReference type="ARBA" id="ARBA00023002"/>
    </source>
</evidence>
<reference evidence="2 3" key="1">
    <citation type="submission" date="2023-01" db="EMBL/GenBank/DDBJ databases">
        <title>Analysis of 21 Apiospora genomes using comparative genomics revels a genus with tremendous synthesis potential of carbohydrate active enzymes and secondary metabolites.</title>
        <authorList>
            <person name="Sorensen T."/>
        </authorList>
    </citation>
    <scope>NUCLEOTIDE SEQUENCE [LARGE SCALE GENOMIC DNA]</scope>
    <source>
        <strain evidence="2 3">CBS 33761</strain>
    </source>
</reference>
<dbReference type="PANTHER" id="PTHR43157">
    <property type="entry name" value="PHOSPHATIDYLINOSITOL-GLYCAN BIOSYNTHESIS CLASS F PROTEIN-RELATED"/>
    <property type="match status" value="1"/>
</dbReference>
<sequence>ASSSGLATRPHPTFLLQRLSLFHEARVHLSTLSSRMAPKFDVTPQKEGSVPSYLYRQLFFTPQQVAGVSLEGKTAIVTGSNCGVGLECSRQLLDLGISRLILAVRSQERGQAAAADLSRERNLTGRSIEVWELDYLSYDSVRAFADRTRSLERIDLVILNAGSLPAKQTLNPQTGHDECVQVNYLSMCLLLVLLLDVIRTKPNSQPTRITITSSDGAAWTKFSEKTQKPLLSALDKPAHWSAIDRQFLTKLLGQFFVAKLATVVSPSMAVINLATPGMVHDSNMNRETKAQLASKIVEPIRRKLGYTSAMAARLILDAAVNHGPESHGQYLSEQKIKPMAPIIYTTEGEALRDQIWEETLAEFSFADIRNIVDRFKGIYEA</sequence>
<evidence type="ECO:0000313" key="2">
    <source>
        <dbReference type="EMBL" id="KAK8051844.1"/>
    </source>
</evidence>
<keyword evidence="3" id="KW-1185">Reference proteome</keyword>
<gene>
    <name evidence="2" type="ORF">PG993_003229</name>
</gene>
<dbReference type="Pfam" id="PF00106">
    <property type="entry name" value="adh_short"/>
    <property type="match status" value="1"/>
</dbReference>
<dbReference type="InterPro" id="IPR002347">
    <property type="entry name" value="SDR_fam"/>
</dbReference>
<dbReference type="Proteomes" id="UP001444661">
    <property type="component" value="Unassembled WGS sequence"/>
</dbReference>
<comment type="caution">
    <text evidence="2">The sequence shown here is derived from an EMBL/GenBank/DDBJ whole genome shotgun (WGS) entry which is preliminary data.</text>
</comment>
<name>A0ABR1U1N7_9PEZI</name>